<name>A0A0E9T1Z3_ANGAN</name>
<accession>A0A0E9T1Z3</accession>
<evidence type="ECO:0000313" key="1">
    <source>
        <dbReference type="EMBL" id="JAH47636.1"/>
    </source>
</evidence>
<organism evidence="1">
    <name type="scientific">Anguilla anguilla</name>
    <name type="common">European freshwater eel</name>
    <name type="synonym">Muraena anguilla</name>
    <dbReference type="NCBI Taxonomy" id="7936"/>
    <lineage>
        <taxon>Eukaryota</taxon>
        <taxon>Metazoa</taxon>
        <taxon>Chordata</taxon>
        <taxon>Craniata</taxon>
        <taxon>Vertebrata</taxon>
        <taxon>Euteleostomi</taxon>
        <taxon>Actinopterygii</taxon>
        <taxon>Neopterygii</taxon>
        <taxon>Teleostei</taxon>
        <taxon>Anguilliformes</taxon>
        <taxon>Anguillidae</taxon>
        <taxon>Anguilla</taxon>
    </lineage>
</organism>
<reference evidence="1" key="2">
    <citation type="journal article" date="2015" name="Fish Shellfish Immunol.">
        <title>Early steps in the European eel (Anguilla anguilla)-Vibrio vulnificus interaction in the gills: Role of the RtxA13 toxin.</title>
        <authorList>
            <person name="Callol A."/>
            <person name="Pajuelo D."/>
            <person name="Ebbesson L."/>
            <person name="Teles M."/>
            <person name="MacKenzie S."/>
            <person name="Amaro C."/>
        </authorList>
    </citation>
    <scope>NUCLEOTIDE SEQUENCE</scope>
</reference>
<dbReference type="AlphaFoldDB" id="A0A0E9T1Z3"/>
<proteinExistence type="predicted"/>
<sequence>MVHPSVAKCLLLRLVSLYFNELDHHSKPLEN</sequence>
<reference evidence="1" key="1">
    <citation type="submission" date="2014-11" db="EMBL/GenBank/DDBJ databases">
        <authorList>
            <person name="Amaro Gonzalez C."/>
        </authorList>
    </citation>
    <scope>NUCLEOTIDE SEQUENCE</scope>
</reference>
<protein>
    <submittedName>
        <fullName evidence="1">Uncharacterized protein</fullName>
    </submittedName>
</protein>
<dbReference type="EMBL" id="GBXM01060941">
    <property type="protein sequence ID" value="JAH47636.1"/>
    <property type="molecule type" value="Transcribed_RNA"/>
</dbReference>